<keyword evidence="4" id="KW-0411">Iron-sulfur</keyword>
<feature type="domain" description="4Fe-4S ferredoxin-type" evidence="5">
    <location>
        <begin position="74"/>
        <end position="103"/>
    </location>
</feature>
<dbReference type="PROSITE" id="PS51379">
    <property type="entry name" value="4FE4S_FER_2"/>
    <property type="match status" value="3"/>
</dbReference>
<dbReference type="Pfam" id="PF12800">
    <property type="entry name" value="Fer4_4"/>
    <property type="match status" value="1"/>
</dbReference>
<evidence type="ECO:0000256" key="2">
    <source>
        <dbReference type="ARBA" id="ARBA00022723"/>
    </source>
</evidence>
<keyword evidence="2" id="KW-0479">Metal-binding</keyword>
<gene>
    <name evidence="6" type="ORF">EF806_04965</name>
</gene>
<keyword evidence="1" id="KW-0004">4Fe-4S</keyword>
<dbReference type="Gene3D" id="3.30.70.20">
    <property type="match status" value="2"/>
</dbReference>
<evidence type="ECO:0000256" key="1">
    <source>
        <dbReference type="ARBA" id="ARBA00022485"/>
    </source>
</evidence>
<dbReference type="Proteomes" id="UP000317158">
    <property type="component" value="Unassembled WGS sequence"/>
</dbReference>
<feature type="domain" description="4Fe-4S ferredoxin-type" evidence="5">
    <location>
        <begin position="3"/>
        <end position="33"/>
    </location>
</feature>
<feature type="domain" description="4Fe-4S ferredoxin-type" evidence="5">
    <location>
        <begin position="104"/>
        <end position="133"/>
    </location>
</feature>
<dbReference type="AlphaFoldDB" id="A0A520KRF1"/>
<proteinExistence type="predicted"/>
<keyword evidence="3" id="KW-0408">Iron</keyword>
<dbReference type="PANTHER" id="PTHR43177:SF3">
    <property type="entry name" value="PROTEIN NRFC HOMOLOG"/>
    <property type="match status" value="1"/>
</dbReference>
<sequence>MSKLIFCDMNKCTNCRLCVYACSFVKTKKFSITKSRIKVLDKDHEVSVAVACNHCEDAPCVAYCPTKALENNEGIIKIHEEKCIGCGWCIIHCPVGAISFDADKRVVAICDICDGDPECVKICPINALEIIEDREEYTRKMHEIGLKTVKELI</sequence>
<evidence type="ECO:0000256" key="4">
    <source>
        <dbReference type="ARBA" id="ARBA00023014"/>
    </source>
</evidence>
<evidence type="ECO:0000313" key="6">
    <source>
        <dbReference type="EMBL" id="RZN64254.1"/>
    </source>
</evidence>
<dbReference type="Pfam" id="PF00037">
    <property type="entry name" value="Fer4"/>
    <property type="match status" value="1"/>
</dbReference>
<dbReference type="InterPro" id="IPR017896">
    <property type="entry name" value="4Fe4S_Fe-S-bd"/>
</dbReference>
<organism evidence="6 7">
    <name type="scientific">Methanoliparum thermophilum</name>
    <dbReference type="NCBI Taxonomy" id="2491083"/>
    <lineage>
        <taxon>Archaea</taxon>
        <taxon>Methanobacteriati</taxon>
        <taxon>Methanobacteriota</taxon>
        <taxon>Candidatus Methanoliparia</taxon>
        <taxon>Candidatus Methanoliparales</taxon>
        <taxon>Candidatus Methanoliparaceae</taxon>
        <taxon>Candidatus Methanoliparum</taxon>
    </lineage>
</organism>
<name>A0A520KRF1_METT2</name>
<dbReference type="PROSITE" id="PS00198">
    <property type="entry name" value="4FE4S_FER_1"/>
    <property type="match status" value="1"/>
</dbReference>
<dbReference type="InterPro" id="IPR050954">
    <property type="entry name" value="ET_IronSulfur_Cluster-Binding"/>
</dbReference>
<dbReference type="EMBL" id="RXIF01000008">
    <property type="protein sequence ID" value="RZN64254.1"/>
    <property type="molecule type" value="Genomic_DNA"/>
</dbReference>
<protein>
    <submittedName>
        <fullName evidence="6">4Fe-4S dicluster domain-containing protein</fullName>
    </submittedName>
</protein>
<dbReference type="InterPro" id="IPR017900">
    <property type="entry name" value="4Fe4S_Fe_S_CS"/>
</dbReference>
<comment type="caution">
    <text evidence="6">The sequence shown here is derived from an EMBL/GenBank/DDBJ whole genome shotgun (WGS) entry which is preliminary data.</text>
</comment>
<dbReference type="GO" id="GO:0051539">
    <property type="term" value="F:4 iron, 4 sulfur cluster binding"/>
    <property type="evidence" value="ECO:0007669"/>
    <property type="project" value="UniProtKB-KW"/>
</dbReference>
<dbReference type="SUPFAM" id="SSF54862">
    <property type="entry name" value="4Fe-4S ferredoxins"/>
    <property type="match status" value="1"/>
</dbReference>
<dbReference type="GO" id="GO:0046872">
    <property type="term" value="F:metal ion binding"/>
    <property type="evidence" value="ECO:0007669"/>
    <property type="project" value="UniProtKB-KW"/>
</dbReference>
<evidence type="ECO:0000313" key="7">
    <source>
        <dbReference type="Proteomes" id="UP000317158"/>
    </source>
</evidence>
<evidence type="ECO:0000256" key="3">
    <source>
        <dbReference type="ARBA" id="ARBA00023004"/>
    </source>
</evidence>
<reference evidence="6 7" key="1">
    <citation type="journal article" date="2019" name="Nat. Microbiol.">
        <title>Wide diversity of methane and short-chain alkane metabolisms in uncultured archaea.</title>
        <authorList>
            <person name="Borrel G."/>
            <person name="Adam P.S."/>
            <person name="McKay L.J."/>
            <person name="Chen L.X."/>
            <person name="Sierra-Garcia I.N."/>
            <person name="Sieber C.M."/>
            <person name="Letourneur Q."/>
            <person name="Ghozlane A."/>
            <person name="Andersen G.L."/>
            <person name="Li W.J."/>
            <person name="Hallam S.J."/>
            <person name="Muyzer G."/>
            <person name="de Oliveira V.M."/>
            <person name="Inskeep W.P."/>
            <person name="Banfield J.F."/>
            <person name="Gribaldo S."/>
        </authorList>
    </citation>
    <scope>NUCLEOTIDE SEQUENCE [LARGE SCALE GENOMIC DNA]</scope>
    <source>
        <strain evidence="6">NM1a</strain>
    </source>
</reference>
<dbReference type="CDD" id="cd10550">
    <property type="entry name" value="DMSOR_beta_like"/>
    <property type="match status" value="1"/>
</dbReference>
<dbReference type="PANTHER" id="PTHR43177">
    <property type="entry name" value="PROTEIN NRFC"/>
    <property type="match status" value="1"/>
</dbReference>
<dbReference type="GO" id="GO:0016491">
    <property type="term" value="F:oxidoreductase activity"/>
    <property type="evidence" value="ECO:0007669"/>
    <property type="project" value="UniProtKB-ARBA"/>
</dbReference>
<accession>A0A520KRF1</accession>
<evidence type="ECO:0000259" key="5">
    <source>
        <dbReference type="PROSITE" id="PS51379"/>
    </source>
</evidence>